<dbReference type="RefSeq" id="WP_205045042.1">
    <property type="nucleotide sequence ID" value="NZ_CAJVAX010000018.1"/>
</dbReference>
<dbReference type="PANTHER" id="PTHR31297">
    <property type="entry name" value="GLUCAN ENDO-1,6-BETA-GLUCOSIDASE B"/>
    <property type="match status" value="1"/>
</dbReference>
<evidence type="ECO:0000313" key="14">
    <source>
        <dbReference type="Proteomes" id="UP001153328"/>
    </source>
</evidence>
<dbReference type="GO" id="GO:0008810">
    <property type="term" value="F:cellulase activity"/>
    <property type="evidence" value="ECO:0007669"/>
    <property type="project" value="UniProtKB-EC"/>
</dbReference>
<feature type="domain" description="Endoglucanase B carbohydrate binding" evidence="12">
    <location>
        <begin position="480"/>
        <end position="584"/>
    </location>
</feature>
<feature type="signal peptide" evidence="9">
    <location>
        <begin position="1"/>
        <end position="37"/>
    </location>
</feature>
<dbReference type="Gene3D" id="3.20.20.80">
    <property type="entry name" value="Glycosidases"/>
    <property type="match status" value="1"/>
</dbReference>
<gene>
    <name evidence="13" type="primary">celB</name>
    <name evidence="13" type="ORF">SBRY_40454</name>
</gene>
<evidence type="ECO:0000256" key="3">
    <source>
        <dbReference type="ARBA" id="ARBA00022801"/>
    </source>
</evidence>
<evidence type="ECO:0000259" key="12">
    <source>
        <dbReference type="Pfam" id="PF18448"/>
    </source>
</evidence>
<dbReference type="EC" id="3.2.1.4" evidence="13"/>
<evidence type="ECO:0000256" key="7">
    <source>
        <dbReference type="ARBA" id="ARBA00023326"/>
    </source>
</evidence>
<keyword evidence="4" id="KW-0136">Cellulose degradation</keyword>
<feature type="domain" description="Carbohydrate binding X2" evidence="11">
    <location>
        <begin position="391"/>
        <end position="476"/>
    </location>
</feature>
<dbReference type="InterPro" id="IPR017853">
    <property type="entry name" value="GH"/>
</dbReference>
<keyword evidence="6 8" id="KW-0326">Glycosidase</keyword>
<dbReference type="SUPFAM" id="SSF51445">
    <property type="entry name" value="(Trans)glycosidases"/>
    <property type="match status" value="1"/>
</dbReference>
<evidence type="ECO:0000256" key="6">
    <source>
        <dbReference type="ARBA" id="ARBA00023295"/>
    </source>
</evidence>
<feature type="chain" id="PRO_5040892342" evidence="9">
    <location>
        <begin position="38"/>
        <end position="586"/>
    </location>
</feature>
<keyword evidence="3 8" id="KW-0378">Hydrolase</keyword>
<evidence type="ECO:0000256" key="8">
    <source>
        <dbReference type="RuleBase" id="RU361153"/>
    </source>
</evidence>
<organism evidence="13 14">
    <name type="scientific">Actinacidiphila bryophytorum</name>
    <dbReference type="NCBI Taxonomy" id="1436133"/>
    <lineage>
        <taxon>Bacteria</taxon>
        <taxon>Bacillati</taxon>
        <taxon>Actinomycetota</taxon>
        <taxon>Actinomycetes</taxon>
        <taxon>Kitasatosporales</taxon>
        <taxon>Streptomycetaceae</taxon>
        <taxon>Actinacidiphila</taxon>
    </lineage>
</organism>
<dbReference type="GO" id="GO:0030245">
    <property type="term" value="P:cellulose catabolic process"/>
    <property type="evidence" value="ECO:0007669"/>
    <property type="project" value="UniProtKB-KW"/>
</dbReference>
<name>A0A9W4H2Y7_9ACTN</name>
<evidence type="ECO:0000259" key="11">
    <source>
        <dbReference type="Pfam" id="PF03442"/>
    </source>
</evidence>
<comment type="similarity">
    <text evidence="1 8">Belongs to the glycosyl hydrolase 5 (cellulase A) family.</text>
</comment>
<dbReference type="Proteomes" id="UP001153328">
    <property type="component" value="Unassembled WGS sequence"/>
</dbReference>
<dbReference type="Gene3D" id="2.60.40.10">
    <property type="entry name" value="Immunoglobulins"/>
    <property type="match status" value="2"/>
</dbReference>
<evidence type="ECO:0000313" key="13">
    <source>
        <dbReference type="EMBL" id="CAG7646609.1"/>
    </source>
</evidence>
<protein>
    <submittedName>
        <fullName evidence="13">Endoglucanase B</fullName>
        <ecNumber evidence="13">3.2.1.4</ecNumber>
    </submittedName>
</protein>
<evidence type="ECO:0000256" key="1">
    <source>
        <dbReference type="ARBA" id="ARBA00005641"/>
    </source>
</evidence>
<dbReference type="PIRSF" id="PIRSF001043">
    <property type="entry name" value="Endoglucanase_B"/>
    <property type="match status" value="1"/>
</dbReference>
<evidence type="ECO:0000256" key="4">
    <source>
        <dbReference type="ARBA" id="ARBA00023001"/>
    </source>
</evidence>
<feature type="domain" description="Glycoside hydrolase family 5" evidence="10">
    <location>
        <begin position="78"/>
        <end position="360"/>
    </location>
</feature>
<dbReference type="InterPro" id="IPR016282">
    <property type="entry name" value="Glyco_hydro_5_endoGlcnase_B"/>
</dbReference>
<evidence type="ECO:0000256" key="5">
    <source>
        <dbReference type="ARBA" id="ARBA00023277"/>
    </source>
</evidence>
<evidence type="ECO:0000256" key="9">
    <source>
        <dbReference type="SAM" id="SignalP"/>
    </source>
</evidence>
<dbReference type="InterPro" id="IPR001547">
    <property type="entry name" value="Glyco_hydro_5"/>
</dbReference>
<keyword evidence="7" id="KW-0624">Polysaccharide degradation</keyword>
<evidence type="ECO:0000259" key="10">
    <source>
        <dbReference type="Pfam" id="PF00150"/>
    </source>
</evidence>
<dbReference type="SUPFAM" id="SSF81296">
    <property type="entry name" value="E set domains"/>
    <property type="match status" value="1"/>
</dbReference>
<dbReference type="GO" id="GO:0009986">
    <property type="term" value="C:cell surface"/>
    <property type="evidence" value="ECO:0007669"/>
    <property type="project" value="TreeGrafter"/>
</dbReference>
<accession>A0A9W4H2Y7</accession>
<keyword evidence="14" id="KW-1185">Reference proteome</keyword>
<dbReference type="InterPro" id="IPR014756">
    <property type="entry name" value="Ig_E-set"/>
</dbReference>
<comment type="caution">
    <text evidence="13">The sequence shown here is derived from an EMBL/GenBank/DDBJ whole genome shotgun (WGS) entry which is preliminary data.</text>
</comment>
<keyword evidence="2 9" id="KW-0732">Signal</keyword>
<dbReference type="Pfam" id="PF00150">
    <property type="entry name" value="Cellulase"/>
    <property type="match status" value="1"/>
</dbReference>
<proteinExistence type="inferred from homology"/>
<dbReference type="AlphaFoldDB" id="A0A9W4H2Y7"/>
<dbReference type="Pfam" id="PF03442">
    <property type="entry name" value="CBM_X2"/>
    <property type="match status" value="1"/>
</dbReference>
<dbReference type="EMBL" id="CAJVAX010000018">
    <property type="protein sequence ID" value="CAG7646609.1"/>
    <property type="molecule type" value="Genomic_DNA"/>
</dbReference>
<dbReference type="InterPro" id="IPR040946">
    <property type="entry name" value="CBM46"/>
</dbReference>
<keyword evidence="5" id="KW-0119">Carbohydrate metabolism</keyword>
<dbReference type="PANTHER" id="PTHR31297:SF41">
    <property type="entry name" value="ENDOGLUCANASE, PUTATIVE (AFU_ORTHOLOGUE AFUA_5G01830)-RELATED"/>
    <property type="match status" value="1"/>
</dbReference>
<dbReference type="InterPro" id="IPR050386">
    <property type="entry name" value="Glycosyl_hydrolase_5"/>
</dbReference>
<sequence length="586" mass="64149">MTGTSRPRKAGRRPWLLVSLPLALITAVGLPGAPALADTVASTGAEATAAADATTGAQAVVAAMQPSWNLGNTLDAIPNETSWGNPLTTKAMFDTVRAAGFRSVRIPVTWSNAQDTNAPYTIDPAYMARVKQVVDWAIEDGLYVDLNVHHDSWQWIKNITTADHDAVLARFDATWRQIAAAFRNEPRKLLFESVNEPQFTDDATEAQKTQAMDELNTSFHTVVRQSGGRNATRVLLLPDQNTSPTPQKMGELYTTITALHDPNLGATVHYYSFWPFSVNNSGFTTYNQQTQQDLIDDFTAVHDVFVAKGIPVYLGEYGTLSYPDYTKPDQIERGEAFKYFEHLGYEARINGITTALWDAGSFLDRNTLQWRDPELTALIRASWHTRSGTASTDQVFLPKSTPVAAHTVTLNLNGLSFRGLWQGGTRLRKGVDYAVSGDQLTLTPSLLTRLGGDRAYGENAAFEARFSKGVPWKFHVITDDLPVQSDATGTTGSLTIPTRFEGDVLATMESRYADGSAAGPYSWTPYQEFNTTFTPDYPNGAIVLTSDYLKTLTDGATVTLTFDFWSGASVTYHVTRSGDTVTGTAS</sequence>
<reference evidence="13" key="1">
    <citation type="submission" date="2021-06" db="EMBL/GenBank/DDBJ databases">
        <authorList>
            <person name="Arsene-Ploetze F."/>
        </authorList>
    </citation>
    <scope>NUCLEOTIDE SEQUENCE</scope>
    <source>
        <strain evidence="13">SBRY1</strain>
    </source>
</reference>
<evidence type="ECO:0000256" key="2">
    <source>
        <dbReference type="ARBA" id="ARBA00022729"/>
    </source>
</evidence>
<dbReference type="GO" id="GO:0008422">
    <property type="term" value="F:beta-glucosidase activity"/>
    <property type="evidence" value="ECO:0007669"/>
    <property type="project" value="TreeGrafter"/>
</dbReference>
<dbReference type="Pfam" id="PF18448">
    <property type="entry name" value="CBM46"/>
    <property type="match status" value="1"/>
</dbReference>
<dbReference type="InterPro" id="IPR013783">
    <property type="entry name" value="Ig-like_fold"/>
</dbReference>
<dbReference type="InterPro" id="IPR005102">
    <property type="entry name" value="Carbo-bd_X2"/>
</dbReference>
<dbReference type="GO" id="GO:0005576">
    <property type="term" value="C:extracellular region"/>
    <property type="evidence" value="ECO:0007669"/>
    <property type="project" value="TreeGrafter"/>
</dbReference>